<evidence type="ECO:0000313" key="4">
    <source>
        <dbReference type="Proteomes" id="UP000217209"/>
    </source>
</evidence>
<feature type="domain" description="WYL" evidence="1">
    <location>
        <begin position="141"/>
        <end position="208"/>
    </location>
</feature>
<reference evidence="3 4" key="1">
    <citation type="submission" date="2016-12" db="EMBL/GenBank/DDBJ databases">
        <authorList>
            <person name="Song W.-J."/>
            <person name="Kurnit D.M."/>
        </authorList>
    </citation>
    <scope>NUCLEOTIDE SEQUENCE [LARGE SCALE GENOMIC DNA]</scope>
    <source>
        <strain evidence="3 4">DSM 30827</strain>
    </source>
</reference>
<sequence>MADADAVRRQVNLTFALLGSDAPRSAEWIGANVDGYEGRSPDALHVVIKRDVDELRAMWVPIHFTDGQVRLNKEHYTLEPVELTEAEASVIGLAVDLAQGANLGALARSGWTKLAASGATRTFDGPPIAAVSNDITRLDPETLRRLLLGVRQRARLSFTYQRGPGAEAQRRTIDPWGIVPLNNRAYLVGWDVDRAAERVFRVSRIENVAKIAADDFHPPTGDLQEIVEKQLRGAVVDAQITVANGAGDELAARGTRDGNVIRLEGAERDWLVRTVASLAADVRAIEPADVRADVIALLKRAAGEEEA</sequence>
<proteinExistence type="predicted"/>
<dbReference type="EMBL" id="CP019688">
    <property type="protein sequence ID" value="AQQ15237.1"/>
    <property type="molecule type" value="Genomic_DNA"/>
</dbReference>
<dbReference type="Pfam" id="PF25583">
    <property type="entry name" value="WCX"/>
    <property type="match status" value="1"/>
</dbReference>
<feature type="domain" description="WCX" evidence="2">
    <location>
        <begin position="236"/>
        <end position="302"/>
    </location>
</feature>
<evidence type="ECO:0000313" key="3">
    <source>
        <dbReference type="EMBL" id="AQQ15237.1"/>
    </source>
</evidence>
<dbReference type="Pfam" id="PF13280">
    <property type="entry name" value="WYL"/>
    <property type="match status" value="1"/>
</dbReference>
<evidence type="ECO:0000259" key="2">
    <source>
        <dbReference type="Pfam" id="PF25583"/>
    </source>
</evidence>
<dbReference type="RefSeq" id="WP_232507062.1">
    <property type="nucleotide sequence ID" value="NZ_CP019688.1"/>
</dbReference>
<dbReference type="Proteomes" id="UP000217209">
    <property type="component" value="Chromosome"/>
</dbReference>
<protein>
    <submittedName>
        <fullName evidence="3">Uncharacterized protein</fullName>
    </submittedName>
</protein>
<dbReference type="AlphaFoldDB" id="A0A1Q2HWK1"/>
<accession>A0A1Q2HWK1</accession>
<dbReference type="PANTHER" id="PTHR34580:SF3">
    <property type="entry name" value="PROTEIN PAFB"/>
    <property type="match status" value="1"/>
</dbReference>
<dbReference type="InterPro" id="IPR026881">
    <property type="entry name" value="WYL_dom"/>
</dbReference>
<dbReference type="KEGG" id="cgv:CGLAU_06370"/>
<dbReference type="InterPro" id="IPR057727">
    <property type="entry name" value="WCX_dom"/>
</dbReference>
<dbReference type="PANTHER" id="PTHR34580">
    <property type="match status" value="1"/>
</dbReference>
<name>A0A1Q2HWK1_9CORY</name>
<gene>
    <name evidence="3" type="ORF">CGLAU_06370</name>
</gene>
<organism evidence="3 4">
    <name type="scientific">Corynebacterium glaucum</name>
    <dbReference type="NCBI Taxonomy" id="187491"/>
    <lineage>
        <taxon>Bacteria</taxon>
        <taxon>Bacillati</taxon>
        <taxon>Actinomycetota</taxon>
        <taxon>Actinomycetes</taxon>
        <taxon>Mycobacteriales</taxon>
        <taxon>Corynebacteriaceae</taxon>
        <taxon>Corynebacterium</taxon>
    </lineage>
</organism>
<dbReference type="InterPro" id="IPR051534">
    <property type="entry name" value="CBASS_pafABC_assoc_protein"/>
</dbReference>
<keyword evidence="4" id="KW-1185">Reference proteome</keyword>
<evidence type="ECO:0000259" key="1">
    <source>
        <dbReference type="Pfam" id="PF13280"/>
    </source>
</evidence>